<evidence type="ECO:0000259" key="1">
    <source>
        <dbReference type="Pfam" id="PF00561"/>
    </source>
</evidence>
<dbReference type="Proteomes" id="UP001259572">
    <property type="component" value="Unassembled WGS sequence"/>
</dbReference>
<dbReference type="EMBL" id="JAVUPU010000004">
    <property type="protein sequence ID" value="MDT9599321.1"/>
    <property type="molecule type" value="Genomic_DNA"/>
</dbReference>
<evidence type="ECO:0000313" key="2">
    <source>
        <dbReference type="EMBL" id="MDT9599321.1"/>
    </source>
</evidence>
<dbReference type="InterPro" id="IPR029058">
    <property type="entry name" value="AB_hydrolase_fold"/>
</dbReference>
<feature type="domain" description="AB hydrolase-1" evidence="1">
    <location>
        <begin position="53"/>
        <end position="102"/>
    </location>
</feature>
<dbReference type="Pfam" id="PF00561">
    <property type="entry name" value="Abhydrolase_1"/>
    <property type="match status" value="1"/>
</dbReference>
<gene>
    <name evidence="2" type="ORF">RQX22_10205</name>
</gene>
<sequence>MVIPGFLGSDRSTLGLQRALAKAGYRATGWDMGVNLGARADTLQRLLAGVERFGKGGKVILIGWSLGGIFAREVAKLRPDLVARVVTMGTPFSGDPRANNAWRLYEWIAGHPVDQPPIEVNIPAKPPVPTIALWSRCDGIVAPRSARGREGESDRQIEMACTHMGFAVDPAAYPSVIAALND</sequence>
<name>A0ABU3Q7E7_9SPHN</name>
<organism evidence="2 3">
    <name type="scientific">Sphingosinicella rhizophila</name>
    <dbReference type="NCBI Taxonomy" id="3050082"/>
    <lineage>
        <taxon>Bacteria</taxon>
        <taxon>Pseudomonadati</taxon>
        <taxon>Pseudomonadota</taxon>
        <taxon>Alphaproteobacteria</taxon>
        <taxon>Sphingomonadales</taxon>
        <taxon>Sphingosinicellaceae</taxon>
        <taxon>Sphingosinicella</taxon>
    </lineage>
</organism>
<dbReference type="RefSeq" id="WP_315726117.1">
    <property type="nucleotide sequence ID" value="NZ_JAVUPU010000004.1"/>
</dbReference>
<keyword evidence="2" id="KW-0378">Hydrolase</keyword>
<reference evidence="2 3" key="1">
    <citation type="submission" date="2023-05" db="EMBL/GenBank/DDBJ databases">
        <authorList>
            <person name="Guo Y."/>
        </authorList>
    </citation>
    <scope>NUCLEOTIDE SEQUENCE [LARGE SCALE GENOMIC DNA]</scope>
    <source>
        <strain evidence="2 3">GR2756</strain>
    </source>
</reference>
<protein>
    <submittedName>
        <fullName evidence="2">Alpha/beta hydrolase</fullName>
    </submittedName>
</protein>
<accession>A0ABU3Q7E7</accession>
<comment type="caution">
    <text evidence="2">The sequence shown here is derived from an EMBL/GenBank/DDBJ whole genome shotgun (WGS) entry which is preliminary data.</text>
</comment>
<dbReference type="SUPFAM" id="SSF53474">
    <property type="entry name" value="alpha/beta-Hydrolases"/>
    <property type="match status" value="1"/>
</dbReference>
<keyword evidence="3" id="KW-1185">Reference proteome</keyword>
<evidence type="ECO:0000313" key="3">
    <source>
        <dbReference type="Proteomes" id="UP001259572"/>
    </source>
</evidence>
<dbReference type="GO" id="GO:0016787">
    <property type="term" value="F:hydrolase activity"/>
    <property type="evidence" value="ECO:0007669"/>
    <property type="project" value="UniProtKB-KW"/>
</dbReference>
<dbReference type="InterPro" id="IPR000073">
    <property type="entry name" value="AB_hydrolase_1"/>
</dbReference>
<dbReference type="Gene3D" id="3.40.50.1820">
    <property type="entry name" value="alpha/beta hydrolase"/>
    <property type="match status" value="1"/>
</dbReference>
<proteinExistence type="predicted"/>